<dbReference type="Gene3D" id="1.25.40.20">
    <property type="entry name" value="Ankyrin repeat-containing domain"/>
    <property type="match status" value="1"/>
</dbReference>
<sequence>MNIITKKYHEIERGNDIKEKIPFTLYINNEQIESWKHISIMISKFIHNEYLRDSSVKSARKYLNLSCNNIIDIISEFFKTGILRFENNRAHNRDIFEVGNAFGIEFLTNVFCEFVKSAYKEINEENFYDIYDCSIIQNDINKINECITFFASRMDVLQEEYKIATIKRYGYDFFERVLTSKSLKISNEDSLVNTILTMSEHDDSFFCLLNHVKVEFCSNDSIKSIKNFAVQHKFESITTEVFERALLLRSPIQHKQSFSNTSYFCIETIPKKLKLSDSNYFEVEKIPYKFNISPINELHKIDKSNENLRKLMSLRKTKDDFNQIYEVLVKASNEGDLSTIKYACDEKYSEISDGHDINMMLMAAWNNNLNLVLQLFNYGADVRSRSYTNRTILHYFCQKGNLEGVKFALNFIDINAKNIDNYTPLHDTIANSDKNQVEICEYLCSQPNIDKIIQNNKNKTPLQSAKSLNLQNIVDILLRNGFTE</sequence>
<dbReference type="STRING" id="5722.A2D8B3"/>
<dbReference type="SUPFAM" id="SSF48403">
    <property type="entry name" value="Ankyrin repeat"/>
    <property type="match status" value="1"/>
</dbReference>
<dbReference type="EMBL" id="DS113178">
    <property type="protein sequence ID" value="EAY23546.1"/>
    <property type="molecule type" value="Genomic_DNA"/>
</dbReference>
<dbReference type="SMART" id="SM00248">
    <property type="entry name" value="ANK"/>
    <property type="match status" value="3"/>
</dbReference>
<dbReference type="InParanoid" id="A2D8B3"/>
<dbReference type="VEuPathDB" id="TrichDB:TVAG_072090"/>
<dbReference type="SMR" id="A2D8B3"/>
<dbReference type="AlphaFoldDB" id="A2D8B3"/>
<reference evidence="1" key="1">
    <citation type="submission" date="2006-10" db="EMBL/GenBank/DDBJ databases">
        <authorList>
            <person name="Amadeo P."/>
            <person name="Zhao Q."/>
            <person name="Wortman J."/>
            <person name="Fraser-Liggett C."/>
            <person name="Carlton J."/>
        </authorList>
    </citation>
    <scope>NUCLEOTIDE SEQUENCE</scope>
    <source>
        <strain evidence="1">G3</strain>
    </source>
</reference>
<dbReference type="InterPro" id="IPR002110">
    <property type="entry name" value="Ankyrin_rpt"/>
</dbReference>
<evidence type="ECO:0000313" key="1">
    <source>
        <dbReference type="EMBL" id="EAY23546.1"/>
    </source>
</evidence>
<keyword evidence="2" id="KW-1185">Reference proteome</keyword>
<reference evidence="1" key="2">
    <citation type="journal article" date="2007" name="Science">
        <title>Draft genome sequence of the sexually transmitted pathogen Trichomonas vaginalis.</title>
        <authorList>
            <person name="Carlton J.M."/>
            <person name="Hirt R.P."/>
            <person name="Silva J.C."/>
            <person name="Delcher A.L."/>
            <person name="Schatz M."/>
            <person name="Zhao Q."/>
            <person name="Wortman J.R."/>
            <person name="Bidwell S.L."/>
            <person name="Alsmark U.C.M."/>
            <person name="Besteiro S."/>
            <person name="Sicheritz-Ponten T."/>
            <person name="Noel C.J."/>
            <person name="Dacks J.B."/>
            <person name="Foster P.G."/>
            <person name="Simillion C."/>
            <person name="Van de Peer Y."/>
            <person name="Miranda-Saavedra D."/>
            <person name="Barton G.J."/>
            <person name="Westrop G.D."/>
            <person name="Mueller S."/>
            <person name="Dessi D."/>
            <person name="Fiori P.L."/>
            <person name="Ren Q."/>
            <person name="Paulsen I."/>
            <person name="Zhang H."/>
            <person name="Bastida-Corcuera F.D."/>
            <person name="Simoes-Barbosa A."/>
            <person name="Brown M.T."/>
            <person name="Hayes R.D."/>
            <person name="Mukherjee M."/>
            <person name="Okumura C.Y."/>
            <person name="Schneider R."/>
            <person name="Smith A.J."/>
            <person name="Vanacova S."/>
            <person name="Villalvazo M."/>
            <person name="Haas B.J."/>
            <person name="Pertea M."/>
            <person name="Feldblyum T.V."/>
            <person name="Utterback T.R."/>
            <person name="Shu C.L."/>
            <person name="Osoegawa K."/>
            <person name="de Jong P.J."/>
            <person name="Hrdy I."/>
            <person name="Horvathova L."/>
            <person name="Zubacova Z."/>
            <person name="Dolezal P."/>
            <person name="Malik S.B."/>
            <person name="Logsdon J.M. Jr."/>
            <person name="Henze K."/>
            <person name="Gupta A."/>
            <person name="Wang C.C."/>
            <person name="Dunne R.L."/>
            <person name="Upcroft J.A."/>
            <person name="Upcroft P."/>
            <person name="White O."/>
            <person name="Salzberg S.L."/>
            <person name="Tang P."/>
            <person name="Chiu C.-H."/>
            <person name="Lee Y.-S."/>
            <person name="Embley T.M."/>
            <person name="Coombs G.H."/>
            <person name="Mottram J.C."/>
            <person name="Tachezy J."/>
            <person name="Fraser-Liggett C.M."/>
            <person name="Johnson P.J."/>
        </authorList>
    </citation>
    <scope>NUCLEOTIDE SEQUENCE [LARGE SCALE GENOMIC DNA]</scope>
    <source>
        <strain evidence="1">G3</strain>
    </source>
</reference>
<name>A2D8B3_TRIV3</name>
<dbReference type="GO" id="GO:0006355">
    <property type="term" value="P:regulation of DNA-templated transcription"/>
    <property type="evidence" value="ECO:0007669"/>
    <property type="project" value="InterPro"/>
</dbReference>
<protein>
    <submittedName>
        <fullName evidence="1">Uncharacterized protein</fullName>
    </submittedName>
</protein>
<evidence type="ECO:0000313" key="2">
    <source>
        <dbReference type="Proteomes" id="UP000001542"/>
    </source>
</evidence>
<dbReference type="InterPro" id="IPR036770">
    <property type="entry name" value="Ankyrin_rpt-contain_sf"/>
</dbReference>
<dbReference type="Proteomes" id="UP000001542">
    <property type="component" value="Unassembled WGS sequence"/>
</dbReference>
<dbReference type="VEuPathDB" id="TrichDB:TVAGG3_1047310"/>
<proteinExistence type="predicted"/>
<accession>A2D8B3</accession>
<dbReference type="RefSeq" id="XP_001584532.1">
    <property type="nucleotide sequence ID" value="XM_001584482.1"/>
</dbReference>
<gene>
    <name evidence="1" type="ORF">TVAG_072090</name>
</gene>
<organism evidence="1 2">
    <name type="scientific">Trichomonas vaginalis (strain ATCC PRA-98 / G3)</name>
    <dbReference type="NCBI Taxonomy" id="412133"/>
    <lineage>
        <taxon>Eukaryota</taxon>
        <taxon>Metamonada</taxon>
        <taxon>Parabasalia</taxon>
        <taxon>Trichomonadida</taxon>
        <taxon>Trichomonadidae</taxon>
        <taxon>Trichomonas</taxon>
    </lineage>
</organism>
<dbReference type="PANTHER" id="PTHR24164">
    <property type="entry name" value="RELA-ASSOCIATED INHIBITOR"/>
    <property type="match status" value="1"/>
</dbReference>
<dbReference type="PANTHER" id="PTHR24164:SF4">
    <property type="entry name" value="RELA-ASSOCIATED INHIBITOR"/>
    <property type="match status" value="1"/>
</dbReference>
<dbReference type="KEGG" id="tva:5469110"/>
<dbReference type="Pfam" id="PF12796">
    <property type="entry name" value="Ank_2"/>
    <property type="match status" value="1"/>
</dbReference>
<dbReference type="InterPro" id="IPR028320">
    <property type="entry name" value="iASPP"/>
</dbReference>